<feature type="domain" description="USP" evidence="8">
    <location>
        <begin position="1"/>
        <end position="105"/>
    </location>
</feature>
<dbReference type="InterPro" id="IPR038765">
    <property type="entry name" value="Papain-like_cys_pep_sf"/>
</dbReference>
<keyword evidence="10" id="KW-1185">Reference proteome</keyword>
<evidence type="ECO:0000256" key="4">
    <source>
        <dbReference type="ARBA" id="ARBA00022670"/>
    </source>
</evidence>
<evidence type="ECO:0000256" key="1">
    <source>
        <dbReference type="ARBA" id="ARBA00000707"/>
    </source>
</evidence>
<accession>A0A913YN73</accession>
<dbReference type="RefSeq" id="XP_028516930.1">
    <property type="nucleotide sequence ID" value="XM_028661129.1"/>
</dbReference>
<dbReference type="GO" id="GO:0004843">
    <property type="term" value="F:cysteine-type deubiquitinase activity"/>
    <property type="evidence" value="ECO:0007669"/>
    <property type="project" value="UniProtKB-EC"/>
</dbReference>
<dbReference type="KEGG" id="epa:114575704"/>
<dbReference type="EC" id="3.4.19.12" evidence="3"/>
<dbReference type="PANTHER" id="PTHR24006:SF758">
    <property type="entry name" value="UBIQUITIN CARBOXYL-TERMINAL HYDROLASE 36"/>
    <property type="match status" value="1"/>
</dbReference>
<keyword evidence="5" id="KW-0833">Ubl conjugation pathway</keyword>
<dbReference type="AlphaFoldDB" id="A0A913YN73"/>
<keyword evidence="7" id="KW-0788">Thiol protease</keyword>
<dbReference type="Gene3D" id="3.90.70.10">
    <property type="entry name" value="Cysteine proteinases"/>
    <property type="match status" value="1"/>
</dbReference>
<evidence type="ECO:0000256" key="5">
    <source>
        <dbReference type="ARBA" id="ARBA00022786"/>
    </source>
</evidence>
<organism evidence="9 10">
    <name type="scientific">Exaiptasia diaphana</name>
    <name type="common">Tropical sea anemone</name>
    <name type="synonym">Aiptasia pulchella</name>
    <dbReference type="NCBI Taxonomy" id="2652724"/>
    <lineage>
        <taxon>Eukaryota</taxon>
        <taxon>Metazoa</taxon>
        <taxon>Cnidaria</taxon>
        <taxon>Anthozoa</taxon>
        <taxon>Hexacorallia</taxon>
        <taxon>Actiniaria</taxon>
        <taxon>Aiptasiidae</taxon>
        <taxon>Exaiptasia</taxon>
    </lineage>
</organism>
<keyword evidence="6" id="KW-0378">Hydrolase</keyword>
<dbReference type="GO" id="GO:0005634">
    <property type="term" value="C:nucleus"/>
    <property type="evidence" value="ECO:0007669"/>
    <property type="project" value="TreeGrafter"/>
</dbReference>
<dbReference type="PANTHER" id="PTHR24006">
    <property type="entry name" value="UBIQUITIN CARBOXYL-TERMINAL HYDROLASE"/>
    <property type="match status" value="1"/>
</dbReference>
<evidence type="ECO:0000256" key="3">
    <source>
        <dbReference type="ARBA" id="ARBA00012759"/>
    </source>
</evidence>
<evidence type="ECO:0000256" key="6">
    <source>
        <dbReference type="ARBA" id="ARBA00022801"/>
    </source>
</evidence>
<dbReference type="GO" id="GO:0016579">
    <property type="term" value="P:protein deubiquitination"/>
    <property type="evidence" value="ECO:0007669"/>
    <property type="project" value="TreeGrafter"/>
</dbReference>
<reference evidence="9" key="1">
    <citation type="submission" date="2022-11" db="UniProtKB">
        <authorList>
            <consortium name="EnsemblMetazoa"/>
        </authorList>
    </citation>
    <scope>IDENTIFICATION</scope>
</reference>
<dbReference type="GeneID" id="114575704"/>
<keyword evidence="4" id="KW-0645">Protease</keyword>
<protein>
    <recommendedName>
        <fullName evidence="3">ubiquitinyl hydrolase 1</fullName>
        <ecNumber evidence="3">3.4.19.12</ecNumber>
    </recommendedName>
</protein>
<proteinExistence type="inferred from homology"/>
<comment type="similarity">
    <text evidence="2">Belongs to the peptidase C19 family.</text>
</comment>
<dbReference type="OrthoDB" id="420187at2759"/>
<comment type="catalytic activity">
    <reaction evidence="1">
        <text>Thiol-dependent hydrolysis of ester, thioester, amide, peptide and isopeptide bonds formed by the C-terminal Gly of ubiquitin (a 76-residue protein attached to proteins as an intracellular targeting signal).</text>
        <dbReference type="EC" id="3.4.19.12"/>
    </reaction>
</comment>
<dbReference type="EnsemblMetazoa" id="XM_028661129.1">
    <property type="protein sequence ID" value="XP_028516930.1"/>
    <property type="gene ID" value="LOC114575704"/>
</dbReference>
<evidence type="ECO:0000259" key="8">
    <source>
        <dbReference type="PROSITE" id="PS50235"/>
    </source>
</evidence>
<dbReference type="PROSITE" id="PS50235">
    <property type="entry name" value="USP_3"/>
    <property type="match status" value="1"/>
</dbReference>
<evidence type="ECO:0000313" key="9">
    <source>
        <dbReference type="EnsemblMetazoa" id="XP_028516930.1"/>
    </source>
</evidence>
<sequence>MSIMGAIETCTQKNGLSSLLIEIGGESTSSVRCSACGHTSYCITPMYDCSIDIPTSCKSLEYALKSYFATEILDGSNKYLCTRCGTRTRAEKKISVTELPKVHFK</sequence>
<dbReference type="GO" id="GO:0006508">
    <property type="term" value="P:proteolysis"/>
    <property type="evidence" value="ECO:0007669"/>
    <property type="project" value="UniProtKB-KW"/>
</dbReference>
<dbReference type="Proteomes" id="UP000887567">
    <property type="component" value="Unplaced"/>
</dbReference>
<evidence type="ECO:0000256" key="2">
    <source>
        <dbReference type="ARBA" id="ARBA00009085"/>
    </source>
</evidence>
<dbReference type="SUPFAM" id="SSF54001">
    <property type="entry name" value="Cysteine proteinases"/>
    <property type="match status" value="1"/>
</dbReference>
<dbReference type="GO" id="GO:0005829">
    <property type="term" value="C:cytosol"/>
    <property type="evidence" value="ECO:0007669"/>
    <property type="project" value="TreeGrafter"/>
</dbReference>
<dbReference type="InterPro" id="IPR050164">
    <property type="entry name" value="Peptidase_C19"/>
</dbReference>
<evidence type="ECO:0000313" key="10">
    <source>
        <dbReference type="Proteomes" id="UP000887567"/>
    </source>
</evidence>
<dbReference type="InterPro" id="IPR028889">
    <property type="entry name" value="USP"/>
</dbReference>
<name>A0A913YN73_EXADI</name>
<evidence type="ECO:0000256" key="7">
    <source>
        <dbReference type="ARBA" id="ARBA00022807"/>
    </source>
</evidence>